<sequence>MWRGFYIYFYLTVRDNSGNNSARYTYYYKETKHDFEEQNGVF</sequence>
<dbReference type="Proteomes" id="UP000254072">
    <property type="component" value="Unassembled WGS sequence"/>
</dbReference>
<accession>A0A379EG59</accession>
<reference evidence="1 2" key="1">
    <citation type="submission" date="2018-06" db="EMBL/GenBank/DDBJ databases">
        <authorList>
            <consortium name="Pathogen Informatics"/>
            <person name="Doyle S."/>
        </authorList>
    </citation>
    <scope>NUCLEOTIDE SEQUENCE [LARGE SCALE GENOMIC DNA]</scope>
    <source>
        <strain evidence="1 2">NCTC11157</strain>
    </source>
</reference>
<organism evidence="1 2">
    <name type="scientific">Prevotella disiens</name>
    <dbReference type="NCBI Taxonomy" id="28130"/>
    <lineage>
        <taxon>Bacteria</taxon>
        <taxon>Pseudomonadati</taxon>
        <taxon>Bacteroidota</taxon>
        <taxon>Bacteroidia</taxon>
        <taxon>Bacteroidales</taxon>
        <taxon>Prevotellaceae</taxon>
        <taxon>Prevotella</taxon>
    </lineage>
</organism>
<evidence type="ECO:0000313" key="1">
    <source>
        <dbReference type="EMBL" id="SUB97740.1"/>
    </source>
</evidence>
<evidence type="ECO:0000313" key="2">
    <source>
        <dbReference type="Proteomes" id="UP000254072"/>
    </source>
</evidence>
<dbReference type="AlphaFoldDB" id="A0A379EG59"/>
<name>A0A379EG59_9BACT</name>
<protein>
    <submittedName>
        <fullName evidence="1">Uncharacterized protein</fullName>
    </submittedName>
</protein>
<dbReference type="EMBL" id="UGTL01000002">
    <property type="protein sequence ID" value="SUB97740.1"/>
    <property type="molecule type" value="Genomic_DNA"/>
</dbReference>
<proteinExistence type="predicted"/>
<gene>
    <name evidence="1" type="ORF">NCTC11157_02537</name>
</gene>